<gene>
    <name evidence="1" type="ORF">CAEBREN_32471</name>
</gene>
<dbReference type="EMBL" id="GL379787">
    <property type="protein sequence ID" value="EGT30771.1"/>
    <property type="molecule type" value="Genomic_DNA"/>
</dbReference>
<dbReference type="AlphaFoldDB" id="G0M9M0"/>
<dbReference type="Proteomes" id="UP000008068">
    <property type="component" value="Unassembled WGS sequence"/>
</dbReference>
<reference evidence="2" key="1">
    <citation type="submission" date="2011-07" db="EMBL/GenBank/DDBJ databases">
        <authorList>
            <consortium name="Caenorhabditis brenneri Sequencing and Analysis Consortium"/>
            <person name="Wilson R.K."/>
        </authorList>
    </citation>
    <scope>NUCLEOTIDE SEQUENCE [LARGE SCALE GENOMIC DNA]</scope>
    <source>
        <strain evidence="2">PB2801</strain>
    </source>
</reference>
<evidence type="ECO:0000313" key="2">
    <source>
        <dbReference type="Proteomes" id="UP000008068"/>
    </source>
</evidence>
<protein>
    <submittedName>
        <fullName evidence="1">Uncharacterized protein</fullName>
    </submittedName>
</protein>
<dbReference type="InParanoid" id="G0M9M0"/>
<organism evidence="2">
    <name type="scientific">Caenorhabditis brenneri</name>
    <name type="common">Nematode worm</name>
    <dbReference type="NCBI Taxonomy" id="135651"/>
    <lineage>
        <taxon>Eukaryota</taxon>
        <taxon>Metazoa</taxon>
        <taxon>Ecdysozoa</taxon>
        <taxon>Nematoda</taxon>
        <taxon>Chromadorea</taxon>
        <taxon>Rhabditida</taxon>
        <taxon>Rhabditina</taxon>
        <taxon>Rhabditomorpha</taxon>
        <taxon>Rhabditoidea</taxon>
        <taxon>Rhabditidae</taxon>
        <taxon>Peloderinae</taxon>
        <taxon>Caenorhabditis</taxon>
    </lineage>
</organism>
<evidence type="ECO:0000313" key="1">
    <source>
        <dbReference type="EMBL" id="EGT30771.1"/>
    </source>
</evidence>
<dbReference type="HOGENOM" id="CLU_3377547_0_0_1"/>
<accession>G0M9M0</accession>
<name>G0M9M0_CAEBE</name>
<sequence>MFSCLFCLSRTFCSVNHGDLFCFHVAVLKWTAKK</sequence>
<keyword evidence="2" id="KW-1185">Reference proteome</keyword>
<proteinExistence type="predicted"/>